<evidence type="ECO:0000256" key="10">
    <source>
        <dbReference type="ARBA" id="ARBA00023002"/>
    </source>
</evidence>
<comment type="catalytic activity">
    <reaction evidence="14">
        <text>2 Fe(III)-[cytochrome b5] + NADH = 2 Fe(II)-[cytochrome b5] + NAD(+) + H(+)</text>
        <dbReference type="Rhea" id="RHEA:46680"/>
        <dbReference type="Rhea" id="RHEA-COMP:10438"/>
        <dbReference type="Rhea" id="RHEA-COMP:10439"/>
        <dbReference type="ChEBI" id="CHEBI:15378"/>
        <dbReference type="ChEBI" id="CHEBI:29033"/>
        <dbReference type="ChEBI" id="CHEBI:29034"/>
        <dbReference type="ChEBI" id="CHEBI:57540"/>
        <dbReference type="ChEBI" id="CHEBI:57945"/>
        <dbReference type="EC" id="1.6.2.2"/>
    </reaction>
</comment>
<dbReference type="GO" id="GO:0006696">
    <property type="term" value="P:ergosterol biosynthetic process"/>
    <property type="evidence" value="ECO:0007669"/>
    <property type="project" value="EnsemblFungi"/>
</dbReference>
<keyword evidence="9" id="KW-1133">Transmembrane helix</keyword>
<dbReference type="Proteomes" id="UP000095023">
    <property type="component" value="Unassembled WGS sequence"/>
</dbReference>
<keyword evidence="12" id="KW-0496">Mitochondrion</keyword>
<evidence type="ECO:0000259" key="16">
    <source>
        <dbReference type="PROSITE" id="PS51384"/>
    </source>
</evidence>
<dbReference type="PANTHER" id="PTHR19370">
    <property type="entry name" value="NADH-CYTOCHROME B5 REDUCTASE"/>
    <property type="match status" value="1"/>
</dbReference>
<reference evidence="18" key="1">
    <citation type="submission" date="2016-02" db="EMBL/GenBank/DDBJ databases">
        <title>Comparative genomics of biotechnologically important yeasts.</title>
        <authorList>
            <consortium name="DOE Joint Genome Institute"/>
            <person name="Riley R."/>
            <person name="Haridas S."/>
            <person name="Wolfe K.H."/>
            <person name="Lopes M.R."/>
            <person name="Hittinger C.T."/>
            <person name="Goker M."/>
            <person name="Salamov A."/>
            <person name="Wisecaver J."/>
            <person name="Long T.M."/>
            <person name="Aerts A.L."/>
            <person name="Barry K."/>
            <person name="Choi C."/>
            <person name="Clum A."/>
            <person name="Coughlan A.Y."/>
            <person name="Deshpande S."/>
            <person name="Douglass A.P."/>
            <person name="Hanson S.J."/>
            <person name="Klenk H.-P."/>
            <person name="Labutti K."/>
            <person name="Lapidus A."/>
            <person name="Lindquist E."/>
            <person name="Lipzen A."/>
            <person name="Meier-Kolthoff J.P."/>
            <person name="Ohm R.A."/>
            <person name="Otillar R.P."/>
            <person name="Pangilinan J."/>
            <person name="Peng Y."/>
            <person name="Rokas A."/>
            <person name="Rosa C.A."/>
            <person name="Scheuner C."/>
            <person name="Sibirny A.A."/>
            <person name="Slot J.C."/>
            <person name="Stielow J.B."/>
            <person name="Sun H."/>
            <person name="Kurtzman C.P."/>
            <person name="Blackwell M."/>
            <person name="Jeffries T.W."/>
            <person name="Grigoriev I.V."/>
        </authorList>
    </citation>
    <scope>NUCLEOTIDE SEQUENCE [LARGE SCALE GENOMIC DNA]</scope>
    <source>
        <strain evidence="18">NRRL Y-17796</strain>
    </source>
</reference>
<feature type="binding site" evidence="15">
    <location>
        <position position="73"/>
    </location>
    <ligand>
        <name>FAD</name>
        <dbReference type="ChEBI" id="CHEBI:57692"/>
    </ligand>
</feature>
<evidence type="ECO:0000256" key="15">
    <source>
        <dbReference type="PIRSR" id="PIRSR601834-1"/>
    </source>
</evidence>
<dbReference type="InterPro" id="IPR017927">
    <property type="entry name" value="FAD-bd_FR_type"/>
</dbReference>
<dbReference type="InterPro" id="IPR017938">
    <property type="entry name" value="Riboflavin_synthase-like_b-brl"/>
</dbReference>
<evidence type="ECO:0000313" key="17">
    <source>
        <dbReference type="EMBL" id="ODV89297.1"/>
    </source>
</evidence>
<dbReference type="Gene3D" id="3.40.50.80">
    <property type="entry name" value="Nucleotide-binding domain of ferredoxin-NADP reductase (FNR) module"/>
    <property type="match status" value="1"/>
</dbReference>
<feature type="non-terminal residue" evidence="17">
    <location>
        <position position="1"/>
    </location>
</feature>
<dbReference type="SUPFAM" id="SSF63380">
    <property type="entry name" value="Riboflavin synthase domain-like"/>
    <property type="match status" value="1"/>
</dbReference>
<keyword evidence="7" id="KW-1000">Mitochondrion outer membrane</keyword>
<feature type="binding site" evidence="15">
    <location>
        <position position="99"/>
    </location>
    <ligand>
        <name>FAD</name>
        <dbReference type="ChEBI" id="CHEBI:57692"/>
    </ligand>
</feature>
<evidence type="ECO:0000256" key="3">
    <source>
        <dbReference type="ARBA" id="ARBA00006105"/>
    </source>
</evidence>
<evidence type="ECO:0000256" key="12">
    <source>
        <dbReference type="ARBA" id="ARBA00023128"/>
    </source>
</evidence>
<name>A0A1E4TC39_9ASCO</name>
<dbReference type="InterPro" id="IPR039261">
    <property type="entry name" value="FNR_nucleotide-bd"/>
</dbReference>
<keyword evidence="6" id="KW-0812">Transmembrane</keyword>
<evidence type="ECO:0000256" key="11">
    <source>
        <dbReference type="ARBA" id="ARBA00023027"/>
    </source>
</evidence>
<evidence type="ECO:0000256" key="7">
    <source>
        <dbReference type="ARBA" id="ARBA00022787"/>
    </source>
</evidence>
<dbReference type="PRINTS" id="PR00406">
    <property type="entry name" value="CYTB5RDTASE"/>
</dbReference>
<keyword evidence="5 15" id="KW-0285">Flavoprotein</keyword>
<dbReference type="Pfam" id="PF00175">
    <property type="entry name" value="NAD_binding_1"/>
    <property type="match status" value="1"/>
</dbReference>
<dbReference type="InterPro" id="IPR001834">
    <property type="entry name" value="CBR-like"/>
</dbReference>
<keyword evidence="10" id="KW-0560">Oxidoreductase</keyword>
<dbReference type="PRINTS" id="PR00371">
    <property type="entry name" value="FPNCR"/>
</dbReference>
<evidence type="ECO:0000256" key="5">
    <source>
        <dbReference type="ARBA" id="ARBA00022630"/>
    </source>
</evidence>
<keyword evidence="11" id="KW-0520">NAD</keyword>
<dbReference type="SUPFAM" id="SSF52343">
    <property type="entry name" value="Ferredoxin reductase-like, C-terminal NADP-linked domain"/>
    <property type="match status" value="1"/>
</dbReference>
<dbReference type="OrthoDB" id="432685at2759"/>
<dbReference type="FunFam" id="3.40.50.80:FF:000009">
    <property type="entry name" value="NADH-cytochrome b5 reductase"/>
    <property type="match status" value="1"/>
</dbReference>
<feature type="binding site" evidence="15">
    <location>
        <position position="74"/>
    </location>
    <ligand>
        <name>FAD</name>
        <dbReference type="ChEBI" id="CHEBI:57692"/>
    </ligand>
</feature>
<dbReference type="InterPro" id="IPR001709">
    <property type="entry name" value="Flavoprot_Pyr_Nucl_cyt_Rdtase"/>
</dbReference>
<keyword evidence="18" id="KW-1185">Reference proteome</keyword>
<dbReference type="Pfam" id="PF00970">
    <property type="entry name" value="FAD_binding_6"/>
    <property type="match status" value="1"/>
</dbReference>
<comment type="similarity">
    <text evidence="3">Belongs to the flavoprotein pyridine nucleotide cytochrome reductase family.</text>
</comment>
<evidence type="ECO:0000256" key="4">
    <source>
        <dbReference type="ARBA" id="ARBA00012011"/>
    </source>
</evidence>
<evidence type="ECO:0000256" key="9">
    <source>
        <dbReference type="ARBA" id="ARBA00022989"/>
    </source>
</evidence>
<proteinExistence type="inferred from homology"/>
<dbReference type="Gene3D" id="2.40.30.10">
    <property type="entry name" value="Translation factors"/>
    <property type="match status" value="1"/>
</dbReference>
<dbReference type="InterPro" id="IPR001433">
    <property type="entry name" value="OxRdtase_FAD/NAD-bd"/>
</dbReference>
<evidence type="ECO:0000256" key="13">
    <source>
        <dbReference type="ARBA" id="ARBA00023136"/>
    </source>
</evidence>
<dbReference type="GO" id="GO:0005758">
    <property type="term" value="C:mitochondrial intermembrane space"/>
    <property type="evidence" value="ECO:0007669"/>
    <property type="project" value="EnsemblFungi"/>
</dbReference>
<feature type="binding site" evidence="15">
    <location>
        <position position="75"/>
    </location>
    <ligand>
        <name>FAD</name>
        <dbReference type="ChEBI" id="CHEBI:57692"/>
    </ligand>
</feature>
<evidence type="ECO:0000256" key="2">
    <source>
        <dbReference type="ARBA" id="ARBA00004572"/>
    </source>
</evidence>
<sequence>AYAIGTSSANAETSKAALQGDWIDLKLVKTWDESKNTKRFRFELPEKDQVSGLVIASAVLTKFVTSNGNNVIRPYTPVTEVDTKGHLDLVIKHYEGGRMSSHIFQLKEGDTLSFKGPIPKIPVESNTFKHIVMIAGGTGITPMFQVAQSLVKDPKSKTKIDLLYGNLTPQDIILKKELDELQAASKGRLNIHYFVDSAGTTNFDGHVGFISKDYVANVLPAKKDGLKIFVCGPPGLYTAMSGNKVSPTDQGDLTGALQELGYTKDDVFKF</sequence>
<feature type="non-terminal residue" evidence="17">
    <location>
        <position position="270"/>
    </location>
</feature>
<keyword evidence="13" id="KW-0472">Membrane</keyword>
<dbReference type="EMBL" id="KV453843">
    <property type="protein sequence ID" value="ODV89297.1"/>
    <property type="molecule type" value="Genomic_DNA"/>
</dbReference>
<dbReference type="CDD" id="cd06183">
    <property type="entry name" value="cyt_b5_reduct_like"/>
    <property type="match status" value="1"/>
</dbReference>
<dbReference type="PROSITE" id="PS51384">
    <property type="entry name" value="FAD_FR"/>
    <property type="match status" value="1"/>
</dbReference>
<evidence type="ECO:0000256" key="8">
    <source>
        <dbReference type="ARBA" id="ARBA00022827"/>
    </source>
</evidence>
<keyword evidence="8 15" id="KW-0274">FAD</keyword>
<gene>
    <name evidence="17" type="ORF">CANCADRAFT_14593</name>
</gene>
<feature type="binding site" evidence="15">
    <location>
        <position position="141"/>
    </location>
    <ligand>
        <name>FAD</name>
        <dbReference type="ChEBI" id="CHEBI:57692"/>
    </ligand>
</feature>
<comment type="cofactor">
    <cofactor evidence="1 15">
        <name>FAD</name>
        <dbReference type="ChEBI" id="CHEBI:57692"/>
    </cofactor>
</comment>
<dbReference type="EC" id="1.6.2.2" evidence="4"/>
<evidence type="ECO:0000256" key="14">
    <source>
        <dbReference type="ARBA" id="ARBA00047682"/>
    </source>
</evidence>
<evidence type="ECO:0000256" key="1">
    <source>
        <dbReference type="ARBA" id="ARBA00001974"/>
    </source>
</evidence>
<dbReference type="InterPro" id="IPR008333">
    <property type="entry name" value="Cbr1-like_FAD-bd_dom"/>
</dbReference>
<comment type="subcellular location">
    <subcellularLocation>
        <location evidence="2">Mitochondrion outer membrane</location>
        <topology evidence="2">Single-pass membrane protein</topology>
    </subcellularLocation>
</comment>
<dbReference type="AlphaFoldDB" id="A0A1E4TC39"/>
<feature type="binding site" evidence="15">
    <location>
        <position position="100"/>
    </location>
    <ligand>
        <name>FAD</name>
        <dbReference type="ChEBI" id="CHEBI:57692"/>
    </ligand>
</feature>
<feature type="binding site" evidence="15">
    <location>
        <position position="92"/>
    </location>
    <ligand>
        <name>FAD</name>
        <dbReference type="ChEBI" id="CHEBI:57692"/>
    </ligand>
</feature>
<feature type="binding site" evidence="15">
    <location>
        <position position="90"/>
    </location>
    <ligand>
        <name>FAD</name>
        <dbReference type="ChEBI" id="CHEBI:57692"/>
    </ligand>
</feature>
<dbReference type="GO" id="GO:0003954">
    <property type="term" value="F:NADH dehydrogenase activity"/>
    <property type="evidence" value="ECO:0007669"/>
    <property type="project" value="EnsemblFungi"/>
</dbReference>
<protein>
    <recommendedName>
        <fullName evidence="4">cytochrome-b5 reductase</fullName>
        <ecNumber evidence="4">1.6.2.2</ecNumber>
    </recommendedName>
</protein>
<dbReference type="GO" id="GO:0034599">
    <property type="term" value="P:cellular response to oxidative stress"/>
    <property type="evidence" value="ECO:0007669"/>
    <property type="project" value="EnsemblFungi"/>
</dbReference>
<dbReference type="PANTHER" id="PTHR19370:SF171">
    <property type="entry name" value="NADH-CYTOCHROME B5 REDUCTASE 2"/>
    <property type="match status" value="1"/>
</dbReference>
<feature type="domain" description="FAD-binding FR-type" evidence="16">
    <location>
        <begin position="20"/>
        <end position="124"/>
    </location>
</feature>
<evidence type="ECO:0000313" key="18">
    <source>
        <dbReference type="Proteomes" id="UP000095023"/>
    </source>
</evidence>
<dbReference type="GO" id="GO:0005741">
    <property type="term" value="C:mitochondrial outer membrane"/>
    <property type="evidence" value="ECO:0007669"/>
    <property type="project" value="UniProtKB-SubCell"/>
</dbReference>
<organism evidence="17 18">
    <name type="scientific">Tortispora caseinolytica NRRL Y-17796</name>
    <dbReference type="NCBI Taxonomy" id="767744"/>
    <lineage>
        <taxon>Eukaryota</taxon>
        <taxon>Fungi</taxon>
        <taxon>Dikarya</taxon>
        <taxon>Ascomycota</taxon>
        <taxon>Saccharomycotina</taxon>
        <taxon>Trigonopsidomycetes</taxon>
        <taxon>Trigonopsidales</taxon>
        <taxon>Trigonopsidaceae</taxon>
        <taxon>Tortispora</taxon>
    </lineage>
</organism>
<accession>A0A1E4TC39</accession>
<dbReference type="FunFam" id="2.40.30.10:FF:000032">
    <property type="entry name" value="NADH-cytochrome b5 reductase"/>
    <property type="match status" value="1"/>
</dbReference>
<dbReference type="GO" id="GO:0090524">
    <property type="term" value="F:cytochrome-b5 reductase activity, acting on NADH"/>
    <property type="evidence" value="ECO:0007669"/>
    <property type="project" value="UniProtKB-EC"/>
</dbReference>
<evidence type="ECO:0000256" key="6">
    <source>
        <dbReference type="ARBA" id="ARBA00022692"/>
    </source>
</evidence>